<feature type="domain" description="RING-type" evidence="3">
    <location>
        <begin position="308"/>
        <end position="356"/>
    </location>
</feature>
<dbReference type="Gene3D" id="3.30.40.10">
    <property type="entry name" value="Zinc/RING finger domain, C3HC4 (zinc finger)"/>
    <property type="match status" value="1"/>
</dbReference>
<evidence type="ECO:0000313" key="5">
    <source>
        <dbReference type="Proteomes" id="UP000800235"/>
    </source>
</evidence>
<keyword evidence="1" id="KW-0862">Zinc</keyword>
<dbReference type="InterPro" id="IPR013083">
    <property type="entry name" value="Znf_RING/FYVE/PHD"/>
</dbReference>
<dbReference type="PROSITE" id="PS50089">
    <property type="entry name" value="ZF_RING_2"/>
    <property type="match status" value="1"/>
</dbReference>
<dbReference type="AlphaFoldDB" id="A0A9P4TS31"/>
<feature type="region of interest" description="Disordered" evidence="2">
    <location>
        <begin position="211"/>
        <end position="295"/>
    </location>
</feature>
<dbReference type="PANTHER" id="PTHR21540">
    <property type="entry name" value="RING FINGER AND SWIM DOMAIN-CONTAINING PROTEIN 2"/>
    <property type="match status" value="1"/>
</dbReference>
<sequence length="394" mass="43149">MSRSYSSAQLWDPISAFKIINPVRGHQTCVGYAPSQRRRCQNPIAQHNRAAAESILRGLATQSPSFFDMEQDLRSVAGMCLCRHYHQGQVDKMMMEWQSVIHMVATALTESAHRRESRTYINSSSLHGRNDALEVNRPARIVDPGRATRNRPILAPPATQSYLPTRRAIAPSVAPIPLSAPTTRRIIYAPAPFQNVPLSARLTPSTATLSTSDLELRTDMSRTNTDTSISSAASSSSSVASTTIYTPSTSSASSSIRQSSVSSSSTVQPIPSPNPAVVPTNTAVATPPNTTRPCTTTHVARRSTDADCPICTTSLVNSQLRDIVWCKRTCGQNVHRQCMDQWSQVSGRGTRCVVCRSLWDTTCGHDNTPPIFSIWTEEDLGLDTLFGRVYVSLW</sequence>
<name>A0A9P4TS31_9PEZI</name>
<comment type="caution">
    <text evidence="4">The sequence shown here is derived from an EMBL/GenBank/DDBJ whole genome shotgun (WGS) entry which is preliminary data.</text>
</comment>
<proteinExistence type="predicted"/>
<evidence type="ECO:0000256" key="2">
    <source>
        <dbReference type="SAM" id="MobiDB-lite"/>
    </source>
</evidence>
<dbReference type="EMBL" id="MU007124">
    <property type="protein sequence ID" value="KAF2418775.1"/>
    <property type="molecule type" value="Genomic_DNA"/>
</dbReference>
<feature type="compositionally biased region" description="Low complexity" evidence="2">
    <location>
        <begin position="277"/>
        <end position="295"/>
    </location>
</feature>
<gene>
    <name evidence="4" type="ORF">EJ08DRAFT_49777</name>
</gene>
<keyword evidence="1" id="KW-0479">Metal-binding</keyword>
<dbReference type="SUPFAM" id="SSF57850">
    <property type="entry name" value="RING/U-box"/>
    <property type="match status" value="1"/>
</dbReference>
<evidence type="ECO:0000313" key="4">
    <source>
        <dbReference type="EMBL" id="KAF2418775.1"/>
    </source>
</evidence>
<evidence type="ECO:0000256" key="1">
    <source>
        <dbReference type="PROSITE-ProRule" id="PRU00175"/>
    </source>
</evidence>
<accession>A0A9P4TS31</accession>
<feature type="compositionally biased region" description="Low complexity" evidence="2">
    <location>
        <begin position="227"/>
        <end position="269"/>
    </location>
</feature>
<dbReference type="InterPro" id="IPR039903">
    <property type="entry name" value="Zswim2"/>
</dbReference>
<protein>
    <recommendedName>
        <fullName evidence="3">RING-type domain-containing protein</fullName>
    </recommendedName>
</protein>
<organism evidence="4 5">
    <name type="scientific">Tothia fuscella</name>
    <dbReference type="NCBI Taxonomy" id="1048955"/>
    <lineage>
        <taxon>Eukaryota</taxon>
        <taxon>Fungi</taxon>
        <taxon>Dikarya</taxon>
        <taxon>Ascomycota</taxon>
        <taxon>Pezizomycotina</taxon>
        <taxon>Dothideomycetes</taxon>
        <taxon>Pleosporomycetidae</taxon>
        <taxon>Venturiales</taxon>
        <taxon>Cylindrosympodiaceae</taxon>
        <taxon>Tothia</taxon>
    </lineage>
</organism>
<dbReference type="InterPro" id="IPR001841">
    <property type="entry name" value="Znf_RING"/>
</dbReference>
<dbReference type="GO" id="GO:0061630">
    <property type="term" value="F:ubiquitin protein ligase activity"/>
    <property type="evidence" value="ECO:0007669"/>
    <property type="project" value="InterPro"/>
</dbReference>
<dbReference type="PANTHER" id="PTHR21540:SF0">
    <property type="entry name" value="PHD FAMILY PROTEIN"/>
    <property type="match status" value="1"/>
</dbReference>
<dbReference type="GO" id="GO:0008270">
    <property type="term" value="F:zinc ion binding"/>
    <property type="evidence" value="ECO:0007669"/>
    <property type="project" value="UniProtKB-KW"/>
</dbReference>
<dbReference type="OrthoDB" id="8062037at2759"/>
<keyword evidence="1" id="KW-0863">Zinc-finger</keyword>
<evidence type="ECO:0000259" key="3">
    <source>
        <dbReference type="PROSITE" id="PS50089"/>
    </source>
</evidence>
<dbReference type="Proteomes" id="UP000800235">
    <property type="component" value="Unassembled WGS sequence"/>
</dbReference>
<reference evidence="4" key="1">
    <citation type="journal article" date="2020" name="Stud. Mycol.">
        <title>101 Dothideomycetes genomes: a test case for predicting lifestyles and emergence of pathogens.</title>
        <authorList>
            <person name="Haridas S."/>
            <person name="Albert R."/>
            <person name="Binder M."/>
            <person name="Bloem J."/>
            <person name="Labutti K."/>
            <person name="Salamov A."/>
            <person name="Andreopoulos B."/>
            <person name="Baker S."/>
            <person name="Barry K."/>
            <person name="Bills G."/>
            <person name="Bluhm B."/>
            <person name="Cannon C."/>
            <person name="Castanera R."/>
            <person name="Culley D."/>
            <person name="Daum C."/>
            <person name="Ezra D."/>
            <person name="Gonzalez J."/>
            <person name="Henrissat B."/>
            <person name="Kuo A."/>
            <person name="Liang C."/>
            <person name="Lipzen A."/>
            <person name="Lutzoni F."/>
            <person name="Magnuson J."/>
            <person name="Mondo S."/>
            <person name="Nolan M."/>
            <person name="Ohm R."/>
            <person name="Pangilinan J."/>
            <person name="Park H.-J."/>
            <person name="Ramirez L."/>
            <person name="Alfaro M."/>
            <person name="Sun H."/>
            <person name="Tritt A."/>
            <person name="Yoshinaga Y."/>
            <person name="Zwiers L.-H."/>
            <person name="Turgeon B."/>
            <person name="Goodwin S."/>
            <person name="Spatafora J."/>
            <person name="Crous P."/>
            <person name="Grigoriev I."/>
        </authorList>
    </citation>
    <scope>NUCLEOTIDE SEQUENCE</scope>
    <source>
        <strain evidence="4">CBS 130266</strain>
    </source>
</reference>
<keyword evidence="5" id="KW-1185">Reference proteome</keyword>